<dbReference type="AlphaFoldDB" id="A0AAD4LQ16"/>
<feature type="region of interest" description="Disordered" evidence="5">
    <location>
        <begin position="752"/>
        <end position="791"/>
    </location>
</feature>
<dbReference type="GO" id="GO:0006351">
    <property type="term" value="P:DNA-templated transcription"/>
    <property type="evidence" value="ECO:0007669"/>
    <property type="project" value="InterPro"/>
</dbReference>
<gene>
    <name evidence="7" type="ORF">EDB92DRAFT_1586193</name>
</gene>
<evidence type="ECO:0000313" key="7">
    <source>
        <dbReference type="EMBL" id="KAH8996249.1"/>
    </source>
</evidence>
<evidence type="ECO:0000256" key="5">
    <source>
        <dbReference type="SAM" id="MobiDB-lite"/>
    </source>
</evidence>
<dbReference type="Gene3D" id="4.10.240.10">
    <property type="entry name" value="Zn(2)-C6 fungal-type DNA-binding domain"/>
    <property type="match status" value="1"/>
</dbReference>
<feature type="compositionally biased region" description="Polar residues" evidence="5">
    <location>
        <begin position="770"/>
        <end position="791"/>
    </location>
</feature>
<comment type="subcellular location">
    <subcellularLocation>
        <location evidence="1">Nucleus</location>
    </subcellularLocation>
</comment>
<dbReference type="PROSITE" id="PS00463">
    <property type="entry name" value="ZN2_CY6_FUNGAL_1"/>
    <property type="match status" value="1"/>
</dbReference>
<dbReference type="SMART" id="SM00906">
    <property type="entry name" value="Fungal_trans"/>
    <property type="match status" value="1"/>
</dbReference>
<keyword evidence="8" id="KW-1185">Reference proteome</keyword>
<feature type="compositionally biased region" description="Basic and acidic residues" evidence="5">
    <location>
        <begin position="257"/>
        <end position="267"/>
    </location>
</feature>
<dbReference type="PROSITE" id="PS50048">
    <property type="entry name" value="ZN2_CY6_FUNGAL_2"/>
    <property type="match status" value="1"/>
</dbReference>
<dbReference type="Pfam" id="PF00172">
    <property type="entry name" value="Zn_clus"/>
    <property type="match status" value="1"/>
</dbReference>
<organism evidence="7 8">
    <name type="scientific">Lactarius akahatsu</name>
    <dbReference type="NCBI Taxonomy" id="416441"/>
    <lineage>
        <taxon>Eukaryota</taxon>
        <taxon>Fungi</taxon>
        <taxon>Dikarya</taxon>
        <taxon>Basidiomycota</taxon>
        <taxon>Agaricomycotina</taxon>
        <taxon>Agaricomycetes</taxon>
        <taxon>Russulales</taxon>
        <taxon>Russulaceae</taxon>
        <taxon>Lactarius</taxon>
    </lineage>
</organism>
<reference evidence="7" key="1">
    <citation type="submission" date="2022-01" db="EMBL/GenBank/DDBJ databases">
        <title>Comparative genomics reveals a dynamic genome evolution in the ectomycorrhizal milk-cap (Lactarius) mushrooms.</title>
        <authorList>
            <consortium name="DOE Joint Genome Institute"/>
            <person name="Lebreton A."/>
            <person name="Tang N."/>
            <person name="Kuo A."/>
            <person name="LaButti K."/>
            <person name="Drula E."/>
            <person name="Barry K."/>
            <person name="Clum A."/>
            <person name="Lipzen A."/>
            <person name="Mousain D."/>
            <person name="Ng V."/>
            <person name="Wang R."/>
            <person name="Wang X."/>
            <person name="Dai Y."/>
            <person name="Henrissat B."/>
            <person name="Grigoriev I.V."/>
            <person name="Guerin-Laguette A."/>
            <person name="Yu F."/>
            <person name="Martin F.M."/>
        </authorList>
    </citation>
    <scope>NUCLEOTIDE SEQUENCE</scope>
    <source>
        <strain evidence="7">QP</strain>
    </source>
</reference>
<dbReference type="GO" id="GO:0000981">
    <property type="term" value="F:DNA-binding transcription factor activity, RNA polymerase II-specific"/>
    <property type="evidence" value="ECO:0007669"/>
    <property type="project" value="InterPro"/>
</dbReference>
<dbReference type="InterPro" id="IPR007219">
    <property type="entry name" value="XnlR_reg_dom"/>
</dbReference>
<dbReference type="GO" id="GO:0005634">
    <property type="term" value="C:nucleus"/>
    <property type="evidence" value="ECO:0007669"/>
    <property type="project" value="UniProtKB-SubCell"/>
</dbReference>
<evidence type="ECO:0000256" key="1">
    <source>
        <dbReference type="ARBA" id="ARBA00004123"/>
    </source>
</evidence>
<feature type="compositionally biased region" description="Polar residues" evidence="5">
    <location>
        <begin position="269"/>
        <end position="280"/>
    </location>
</feature>
<name>A0AAD4LQ16_9AGAM</name>
<accession>A0AAD4LQ16</accession>
<evidence type="ECO:0000256" key="3">
    <source>
        <dbReference type="ARBA" id="ARBA00023125"/>
    </source>
</evidence>
<dbReference type="Pfam" id="PF04082">
    <property type="entry name" value="Fungal_trans"/>
    <property type="match status" value="1"/>
</dbReference>
<keyword evidence="3" id="KW-0238">DNA-binding</keyword>
<keyword evidence="4" id="KW-0539">Nucleus</keyword>
<feature type="compositionally biased region" description="Polar residues" evidence="5">
    <location>
        <begin position="812"/>
        <end position="828"/>
    </location>
</feature>
<dbReference type="Proteomes" id="UP001201163">
    <property type="component" value="Unassembled WGS sequence"/>
</dbReference>
<protein>
    <submittedName>
        <fullName evidence="7">Fungal-specific transcription factor domain-containing protein</fullName>
    </submittedName>
</protein>
<evidence type="ECO:0000256" key="2">
    <source>
        <dbReference type="ARBA" id="ARBA00022723"/>
    </source>
</evidence>
<dbReference type="SUPFAM" id="SSF57701">
    <property type="entry name" value="Zn2/Cys6 DNA-binding domain"/>
    <property type="match status" value="1"/>
</dbReference>
<evidence type="ECO:0000259" key="6">
    <source>
        <dbReference type="PROSITE" id="PS50048"/>
    </source>
</evidence>
<dbReference type="PANTHER" id="PTHR46910">
    <property type="entry name" value="TRANSCRIPTION FACTOR PDR1"/>
    <property type="match status" value="1"/>
</dbReference>
<dbReference type="SMART" id="SM00066">
    <property type="entry name" value="GAL4"/>
    <property type="match status" value="1"/>
</dbReference>
<feature type="domain" description="Zn(2)-C6 fungal-type" evidence="6">
    <location>
        <begin position="65"/>
        <end position="94"/>
    </location>
</feature>
<dbReference type="CDD" id="cd12148">
    <property type="entry name" value="fungal_TF_MHR"/>
    <property type="match status" value="1"/>
</dbReference>
<dbReference type="EMBL" id="JAKELL010000009">
    <property type="protein sequence ID" value="KAH8996249.1"/>
    <property type="molecule type" value="Genomic_DNA"/>
</dbReference>
<dbReference type="GO" id="GO:0008270">
    <property type="term" value="F:zinc ion binding"/>
    <property type="evidence" value="ECO:0007669"/>
    <property type="project" value="InterPro"/>
</dbReference>
<feature type="region of interest" description="Disordered" evidence="5">
    <location>
        <begin position="174"/>
        <end position="217"/>
    </location>
</feature>
<dbReference type="InterPro" id="IPR001138">
    <property type="entry name" value="Zn2Cys6_DnaBD"/>
</dbReference>
<evidence type="ECO:0000313" key="8">
    <source>
        <dbReference type="Proteomes" id="UP001201163"/>
    </source>
</evidence>
<keyword evidence="2" id="KW-0479">Metal-binding</keyword>
<feature type="region of interest" description="Disordered" evidence="5">
    <location>
        <begin position="812"/>
        <end position="851"/>
    </location>
</feature>
<proteinExistence type="predicted"/>
<dbReference type="InterPro" id="IPR036864">
    <property type="entry name" value="Zn2-C6_fun-type_DNA-bd_sf"/>
</dbReference>
<evidence type="ECO:0000256" key="4">
    <source>
        <dbReference type="ARBA" id="ARBA00023242"/>
    </source>
</evidence>
<sequence>MLCLNLGVSTIRGNLFPQARDHLHILCRYLLLSLSHIMSSTQAEDPASEKSTSMLKERRFKLSRACDRCRRRRIKCDEGHPCQACLGAHCACTFEEPGKRSNPHKSKRTATLEDRMHHLESLIQAIPPAVFAAGGAGLSPSSPFDRHPSFPSPPNHTYPTAIPPPSLNAIPLINPSTHFTLGTNGSRQSSPQATAPPFGYQSTVNGDASASEHSSEETARMSLSSSYIYVDDEGFTRWQGETSGLPILDLLIERHHPSPKMERDPSPQHDWSNGGSSNPDGTWFPDRTTHRTDMNPERIWKLVTSFIAPDLMDSLVQCYLSTSYYLMPFLHVPTFLNDYGDPQKWGEPGFVAFVVAVCCLASRHIDDPRVRANPNEGVSSGTMWFDLFSRLHTLPGADRPTLYTIQATLVAGVYAVGWGKLSKAFALFSESVTLSLDAGLHRSTDAYDIFDAIEEEVRKRTFWCVYMWDKQAGAHFGRPPLVRLRDCDVSEPAAVDDEFIARDSVGPQPTETPSRMGAFICVLRLLVVLESVLDTPPPKDFGDSSPFLRRATSTLAGFRRHKGLREEEILLDEVCSAVPAYWRHSPDTLASEDVIRVTHAERVHCLSLFIRMLIMRHRFSDLVAEREAIGEQEQNEQERDAMTVAHSAALQLISTQLQIAQKGLMTYYGVHVIHQLTQAGRTLIGFLLNCQADVLRPLIAPALDGLRSCVGLLRRFSGRYVCGQRSCDMMEEFCRLTQIPLDNPAISQELMTSSARPPWIRPARKKNPSGPRSTGSVESPTQDASEFASSPVSTAPLNAPFNLTAGFSPVAQTQSPRRFSVETASPTGQLLDPSRTGAGNLELPKSDSDTGSIPIPTAELMALVEGGGLDVAGLFPGQSVPRFMADLQAGTSYGQCLVQDAYLGSNEMAGIVGTP</sequence>
<dbReference type="PANTHER" id="PTHR46910:SF3">
    <property type="entry name" value="HALOTOLERANCE PROTEIN 9-RELATED"/>
    <property type="match status" value="1"/>
</dbReference>
<feature type="region of interest" description="Disordered" evidence="5">
    <location>
        <begin position="257"/>
        <end position="289"/>
    </location>
</feature>
<dbReference type="GO" id="GO:0003677">
    <property type="term" value="F:DNA binding"/>
    <property type="evidence" value="ECO:0007669"/>
    <property type="project" value="UniProtKB-KW"/>
</dbReference>
<comment type="caution">
    <text evidence="7">The sequence shown here is derived from an EMBL/GenBank/DDBJ whole genome shotgun (WGS) entry which is preliminary data.</text>
</comment>
<dbReference type="InterPro" id="IPR050987">
    <property type="entry name" value="AtrR-like"/>
</dbReference>
<feature type="compositionally biased region" description="Polar residues" evidence="5">
    <location>
        <begin position="174"/>
        <end position="193"/>
    </location>
</feature>